<dbReference type="InterPro" id="IPR025924">
    <property type="entry name" value="YHYH_dom"/>
</dbReference>
<organism evidence="3 4">
    <name type="scientific">Thalassomonas actiniarum</name>
    <dbReference type="NCBI Taxonomy" id="485447"/>
    <lineage>
        <taxon>Bacteria</taxon>
        <taxon>Pseudomonadati</taxon>
        <taxon>Pseudomonadota</taxon>
        <taxon>Gammaproteobacteria</taxon>
        <taxon>Alteromonadales</taxon>
        <taxon>Colwelliaceae</taxon>
        <taxon>Thalassomonas</taxon>
    </lineage>
</organism>
<dbReference type="InterPro" id="IPR000601">
    <property type="entry name" value="PKD_dom"/>
</dbReference>
<dbReference type="PROSITE" id="PS51257">
    <property type="entry name" value="PROKAR_LIPOPROTEIN"/>
    <property type="match status" value="1"/>
</dbReference>
<feature type="compositionally biased region" description="Low complexity" evidence="1">
    <location>
        <begin position="33"/>
        <end position="48"/>
    </location>
</feature>
<dbReference type="InterPro" id="IPR013783">
    <property type="entry name" value="Ig-like_fold"/>
</dbReference>
<dbReference type="Gene3D" id="3.90.280.10">
    <property type="entry name" value="PEBP-like"/>
    <property type="match status" value="1"/>
</dbReference>
<dbReference type="InterPro" id="IPR036610">
    <property type="entry name" value="PEBP-like_sf"/>
</dbReference>
<accession>A0AAF0C340</accession>
<evidence type="ECO:0000259" key="2">
    <source>
        <dbReference type="PROSITE" id="PS50093"/>
    </source>
</evidence>
<dbReference type="Proteomes" id="UP000032568">
    <property type="component" value="Chromosome"/>
</dbReference>
<dbReference type="Pfam" id="PF01161">
    <property type="entry name" value="PBP"/>
    <property type="match status" value="1"/>
</dbReference>
<dbReference type="KEGG" id="tact:SG35_025215"/>
<gene>
    <name evidence="3" type="ORF">SG35_025215</name>
</gene>
<dbReference type="RefSeq" id="WP_063888653.1">
    <property type="nucleotide sequence ID" value="NZ_CP059735.1"/>
</dbReference>
<dbReference type="AlphaFoldDB" id="A0AAF0C340"/>
<dbReference type="InterPro" id="IPR008914">
    <property type="entry name" value="PEBP"/>
</dbReference>
<dbReference type="SUPFAM" id="SSF49299">
    <property type="entry name" value="PKD domain"/>
    <property type="match status" value="1"/>
</dbReference>
<proteinExistence type="predicted"/>
<reference evidence="3 4" key="1">
    <citation type="journal article" date="2015" name="Genome Announc.">
        <title>Draft Genome Sequences of Marine Isolates of Thalassomonas viridans and Thalassomonas actiniarum.</title>
        <authorList>
            <person name="Olonade I."/>
            <person name="van Zyl L.J."/>
            <person name="Trindade M."/>
        </authorList>
    </citation>
    <scope>NUCLEOTIDE SEQUENCE [LARGE SCALE GENOMIC DNA]</scope>
    <source>
        <strain evidence="3 4">A5K-106</strain>
    </source>
</reference>
<dbReference type="CDD" id="cd00146">
    <property type="entry name" value="PKD"/>
    <property type="match status" value="1"/>
</dbReference>
<evidence type="ECO:0000313" key="4">
    <source>
        <dbReference type="Proteomes" id="UP000032568"/>
    </source>
</evidence>
<dbReference type="Pfam" id="PF14240">
    <property type="entry name" value="YHYH"/>
    <property type="match status" value="1"/>
</dbReference>
<name>A0AAF0C340_9GAMM</name>
<feature type="compositionally biased region" description="Polar residues" evidence="1">
    <location>
        <begin position="58"/>
        <end position="70"/>
    </location>
</feature>
<dbReference type="Pfam" id="PF22352">
    <property type="entry name" value="K319L-like_PKD"/>
    <property type="match status" value="1"/>
</dbReference>
<protein>
    <submittedName>
        <fullName evidence="3">YHYH protein</fullName>
    </submittedName>
</protein>
<feature type="domain" description="PKD" evidence="2">
    <location>
        <begin position="51"/>
        <end position="145"/>
    </location>
</feature>
<dbReference type="SMART" id="SM00089">
    <property type="entry name" value="PKD"/>
    <property type="match status" value="1"/>
</dbReference>
<sequence>MILTRYKSSLFTGRLIPAVIISAVLTGCGGSSSSGSSSDDPATDPPTTNSAPVANAGADQSVTTGDSVNLSASQSSDADGDSLTYSWSFSSVPGGSSARLNSDSASSTSFTADLAGSYTLSLVVNDGAVSSSADSVTIIAADAGSSDQDSPTYSRGAGSVTTSNLFSSGTRVAPLGTITDENNTSWTVPAEVRYSDNSMPFASDLHNVYQSGHDYDSAGQALAALTGGDGSDIIEIDAGGELITAYIFADNYFELYINGTAVAKDPVPFTDFNSNIVRFRVNQPFTAAMLLVDWEENLATGTEANQGSNYHPGDGGMVAVFKDSSNNIIGITDSSWKAQTYYTAPLTDTSCLSQSNNQRLSASCSISAPNSLDEISAAHWPRPDNWMASSFDDSNWPAATSFSNDTVGVDNKASYTNFTDIFDDATHDASFIWSTNLVLDNEVLVRATIGSSDANMILSSDAVKSDMILPLDATCDGIGLGSFPAINWDNAPAGTQSFAVTMHNFANDNDQGDFSKAHSYQVLYDIPASTSSLATGETNIGTFGINGIDGGQSYSAPCSQSPIANDYIITLYALSDAVGSLGLDGAGTDLVTLTDAIAGTTLTSTSLTLSRVRYNPNNDDHVPTSVPSDCATKSAAFAAYSDLVSVSCDNTMMTVTTHTMLPYRSGLDGDKANVGIRSWIGRVPVAEQSSWTLPLQPDYLSSTASNINIHDAIGISVEGVPILHYAKENTNGEIAQLGQDYSDRDTILLGEIDQCGAHAGNGEDYHYHMAPLCMMDSHDPSQPLAYMFDGIPLYFGTAGGVATGGGTDYGAGRYSELNYLPQKVKTGEQPLDECNAYDLHGDGSEYVYYTTREAPYTIACYRGVADQSSSVSPGPHWSRERDLSWAGSDVELSDYDTMTFNNLSWRFIEITPGENNNNITPGDKALILYRQLVRGDDGYQSNANCYTFRYRLDSTDISGSNDTVASHCR</sequence>
<evidence type="ECO:0000313" key="3">
    <source>
        <dbReference type="EMBL" id="WDD98515.1"/>
    </source>
</evidence>
<dbReference type="EMBL" id="CP059735">
    <property type="protein sequence ID" value="WDD98515.1"/>
    <property type="molecule type" value="Genomic_DNA"/>
</dbReference>
<evidence type="ECO:0000256" key="1">
    <source>
        <dbReference type="SAM" id="MobiDB-lite"/>
    </source>
</evidence>
<dbReference type="Gene3D" id="2.60.40.10">
    <property type="entry name" value="Immunoglobulins"/>
    <property type="match status" value="1"/>
</dbReference>
<dbReference type="Gene3D" id="2.60.120.260">
    <property type="entry name" value="Galactose-binding domain-like"/>
    <property type="match status" value="1"/>
</dbReference>
<dbReference type="SUPFAM" id="SSF49777">
    <property type="entry name" value="PEBP-like"/>
    <property type="match status" value="1"/>
</dbReference>
<feature type="region of interest" description="Disordered" evidence="1">
    <location>
        <begin position="32"/>
        <end position="81"/>
    </location>
</feature>
<dbReference type="PROSITE" id="PS50093">
    <property type="entry name" value="PKD"/>
    <property type="match status" value="1"/>
</dbReference>
<keyword evidence="4" id="KW-1185">Reference proteome</keyword>
<reference evidence="3 4" key="2">
    <citation type="journal article" date="2022" name="Mar. Drugs">
        <title>Bioassay-Guided Fractionation Leads to the Detection of Cholic Acid Generated by the Rare Thalassomonas sp.</title>
        <authorList>
            <person name="Pheiffer F."/>
            <person name="Schneider Y.K."/>
            <person name="Hansen E.H."/>
            <person name="Andersen J.H."/>
            <person name="Isaksson J."/>
            <person name="Busche T."/>
            <person name="R C."/>
            <person name="Kalinowski J."/>
            <person name="Zyl L.V."/>
            <person name="Trindade M."/>
        </authorList>
    </citation>
    <scope>NUCLEOTIDE SEQUENCE [LARGE SCALE GENOMIC DNA]</scope>
    <source>
        <strain evidence="3 4">A5K-106</strain>
    </source>
</reference>
<dbReference type="InterPro" id="IPR035986">
    <property type="entry name" value="PKD_dom_sf"/>
</dbReference>
<dbReference type="InterPro" id="IPR022409">
    <property type="entry name" value="PKD/Chitinase_dom"/>
</dbReference>